<keyword evidence="4" id="KW-1133">Transmembrane helix</keyword>
<sequence length="492" mass="53425">MRLAEILFCFANAAGLAALWAPLRGRLRQLRHLPTIPPLAAVAQVMVDGYRWPMIPAYALGAAIGVSWLLRVARPAHRSRWGRCVGMSIGIVVFVVSATAPVVVPVFRLPQPAGPYAIGTVTYHWRDADRREIFSTDPAARRELMAQVWYPADPGAKAPTAPYVSDATTLSGAAGRLLHIPGFVFDFWDMVPTHATQMPPMASTRPKYPVLVFASGLGGFRQSNMFQVEQLVSRGFVVVGLDQPYTAAATVFPDGRTIAGWTKDRVYPAIEQSITPITPAPTLGGVELPNGLIPYLAQDVSFALDQLARLNTSDPQGLLTHRLDLDQVGAFGISLGAMVVGQACHADTRLRACLMMDAAMPADAVRDGLRQPSMFLTRDADSMLLERSRSGGWPDHDIDETLTTQRKVFALSPPGYGYYVEIPGMFHVNFTDAPSWTPMAELLALSGPIGGKLGHEIVAAYSVAFFDRFLAGNDPALLDAPPPWNGVRIDKR</sequence>
<evidence type="ECO:0000313" key="6">
    <source>
        <dbReference type="Proteomes" id="UP000432464"/>
    </source>
</evidence>
<keyword evidence="1 5" id="KW-0378">Hydrolase</keyword>
<keyword evidence="3" id="KW-0443">Lipid metabolism</keyword>
<accession>A0A6I3KRM1</accession>
<dbReference type="GO" id="GO:0016042">
    <property type="term" value="P:lipid catabolic process"/>
    <property type="evidence" value="ECO:0007669"/>
    <property type="project" value="UniProtKB-KW"/>
</dbReference>
<feature type="transmembrane region" description="Helical" evidence="4">
    <location>
        <begin position="55"/>
        <end position="73"/>
    </location>
</feature>
<organism evidence="5 6">
    <name type="scientific">Nocardia aurantiaca</name>
    <dbReference type="NCBI Taxonomy" id="2675850"/>
    <lineage>
        <taxon>Bacteria</taxon>
        <taxon>Bacillati</taxon>
        <taxon>Actinomycetota</taxon>
        <taxon>Actinomycetes</taxon>
        <taxon>Mycobacteriales</taxon>
        <taxon>Nocardiaceae</taxon>
        <taxon>Nocardia</taxon>
    </lineage>
</organism>
<dbReference type="InterPro" id="IPR029058">
    <property type="entry name" value="AB_hydrolase_fold"/>
</dbReference>
<keyword evidence="2" id="KW-0442">Lipid degradation</keyword>
<reference evidence="5 6" key="1">
    <citation type="submission" date="2019-11" db="EMBL/GenBank/DDBJ databases">
        <title>Nocardia sp. nov. CT2-14 isolated from soil.</title>
        <authorList>
            <person name="Kanchanasin P."/>
            <person name="Tanasupawat S."/>
            <person name="Yuki M."/>
            <person name="Kudo T."/>
        </authorList>
    </citation>
    <scope>NUCLEOTIDE SEQUENCE [LARGE SCALE GENOMIC DNA]</scope>
    <source>
        <strain evidence="5 6">CT2-14</strain>
    </source>
</reference>
<evidence type="ECO:0000256" key="2">
    <source>
        <dbReference type="ARBA" id="ARBA00022963"/>
    </source>
</evidence>
<keyword evidence="4" id="KW-0472">Membrane</keyword>
<evidence type="ECO:0000256" key="1">
    <source>
        <dbReference type="ARBA" id="ARBA00022801"/>
    </source>
</evidence>
<evidence type="ECO:0000256" key="3">
    <source>
        <dbReference type="ARBA" id="ARBA00023098"/>
    </source>
</evidence>
<dbReference type="Pfam" id="PF03403">
    <property type="entry name" value="PAF-AH_p_II"/>
    <property type="match status" value="1"/>
</dbReference>
<keyword evidence="4" id="KW-0812">Transmembrane</keyword>
<name>A0A6I3KRM1_9NOCA</name>
<dbReference type="RefSeq" id="WP_328290013.1">
    <property type="nucleotide sequence ID" value="NZ_WMBB01000005.1"/>
</dbReference>
<dbReference type="EMBL" id="WMBB01000005">
    <property type="protein sequence ID" value="MTE13373.1"/>
    <property type="molecule type" value="Genomic_DNA"/>
</dbReference>
<dbReference type="SUPFAM" id="SSF53474">
    <property type="entry name" value="alpha/beta-Hydrolases"/>
    <property type="match status" value="1"/>
</dbReference>
<dbReference type="AlphaFoldDB" id="A0A6I3KRM1"/>
<dbReference type="GO" id="GO:0003847">
    <property type="term" value="F:1-alkyl-2-acetylglycerophosphocholine esterase activity"/>
    <property type="evidence" value="ECO:0007669"/>
    <property type="project" value="TreeGrafter"/>
</dbReference>
<dbReference type="Gene3D" id="3.40.50.1820">
    <property type="entry name" value="alpha/beta hydrolase"/>
    <property type="match status" value="1"/>
</dbReference>
<keyword evidence="6" id="KW-1185">Reference proteome</keyword>
<proteinExistence type="predicted"/>
<dbReference type="PANTHER" id="PTHR10272">
    <property type="entry name" value="PLATELET-ACTIVATING FACTOR ACETYLHYDROLASE"/>
    <property type="match status" value="1"/>
</dbReference>
<protein>
    <submittedName>
        <fullName evidence="5">Carboxylic ester hydrolase</fullName>
    </submittedName>
</protein>
<evidence type="ECO:0000256" key="4">
    <source>
        <dbReference type="SAM" id="Phobius"/>
    </source>
</evidence>
<feature type="transmembrane region" description="Helical" evidence="4">
    <location>
        <begin position="85"/>
        <end position="107"/>
    </location>
</feature>
<comment type="caution">
    <text evidence="5">The sequence shown here is derived from an EMBL/GenBank/DDBJ whole genome shotgun (WGS) entry which is preliminary data.</text>
</comment>
<gene>
    <name evidence="5" type="ORF">GLP40_11390</name>
</gene>
<dbReference type="PANTHER" id="PTHR10272:SF0">
    <property type="entry name" value="PLATELET-ACTIVATING FACTOR ACETYLHYDROLASE"/>
    <property type="match status" value="1"/>
</dbReference>
<evidence type="ECO:0000313" key="5">
    <source>
        <dbReference type="EMBL" id="MTE13373.1"/>
    </source>
</evidence>
<dbReference type="Proteomes" id="UP000432464">
    <property type="component" value="Unassembled WGS sequence"/>
</dbReference>